<dbReference type="Pfam" id="PF00550">
    <property type="entry name" value="PP-binding"/>
    <property type="match status" value="1"/>
</dbReference>
<name>A0A4P6JNK2_KTERU</name>
<dbReference type="InterPro" id="IPR009081">
    <property type="entry name" value="PP-bd_ACP"/>
</dbReference>
<dbReference type="InterPro" id="IPR036736">
    <property type="entry name" value="ACP-like_sf"/>
</dbReference>
<feature type="domain" description="Carrier" evidence="3">
    <location>
        <begin position="13"/>
        <end position="88"/>
    </location>
</feature>
<dbReference type="Proteomes" id="UP000290365">
    <property type="component" value="Chromosome"/>
</dbReference>
<evidence type="ECO:0000259" key="3">
    <source>
        <dbReference type="PROSITE" id="PS50075"/>
    </source>
</evidence>
<proteinExistence type="predicted"/>
<dbReference type="PROSITE" id="PS00012">
    <property type="entry name" value="PHOSPHOPANTETHEINE"/>
    <property type="match status" value="1"/>
</dbReference>
<evidence type="ECO:0000256" key="1">
    <source>
        <dbReference type="ARBA" id="ARBA00022450"/>
    </source>
</evidence>
<gene>
    <name evidence="4" type="ORF">EPA93_13150</name>
</gene>
<dbReference type="OrthoDB" id="3537906at2"/>
<accession>A0A4P6JNK2</accession>
<dbReference type="AlphaFoldDB" id="A0A4P6JNK2"/>
<protein>
    <submittedName>
        <fullName evidence="4">Acyl carrier protein</fullName>
    </submittedName>
</protein>
<keyword evidence="1" id="KW-0596">Phosphopantetheine</keyword>
<reference evidence="4 5" key="1">
    <citation type="submission" date="2019-01" db="EMBL/GenBank/DDBJ databases">
        <title>Ktedonosporobacter rubrisoli SCAWS-G2.</title>
        <authorList>
            <person name="Huang Y."/>
            <person name="Yan B."/>
        </authorList>
    </citation>
    <scope>NUCLEOTIDE SEQUENCE [LARGE SCALE GENOMIC DNA]</scope>
    <source>
        <strain evidence="4 5">SCAWS-G2</strain>
    </source>
</reference>
<organism evidence="4 5">
    <name type="scientific">Ktedonosporobacter rubrisoli</name>
    <dbReference type="NCBI Taxonomy" id="2509675"/>
    <lineage>
        <taxon>Bacteria</taxon>
        <taxon>Bacillati</taxon>
        <taxon>Chloroflexota</taxon>
        <taxon>Ktedonobacteria</taxon>
        <taxon>Ktedonobacterales</taxon>
        <taxon>Ktedonosporobacteraceae</taxon>
        <taxon>Ktedonosporobacter</taxon>
    </lineage>
</organism>
<keyword evidence="2" id="KW-0597">Phosphoprotein</keyword>
<evidence type="ECO:0000256" key="2">
    <source>
        <dbReference type="ARBA" id="ARBA00022553"/>
    </source>
</evidence>
<dbReference type="InterPro" id="IPR006162">
    <property type="entry name" value="Ppantetheine_attach_site"/>
</dbReference>
<dbReference type="KEGG" id="kbs:EPA93_13150"/>
<dbReference type="SUPFAM" id="SSF47336">
    <property type="entry name" value="ACP-like"/>
    <property type="match status" value="1"/>
</dbReference>
<dbReference type="PROSITE" id="PS50075">
    <property type="entry name" value="CARRIER"/>
    <property type="match status" value="1"/>
</dbReference>
<keyword evidence="5" id="KW-1185">Reference proteome</keyword>
<dbReference type="Gene3D" id="1.10.1200.10">
    <property type="entry name" value="ACP-like"/>
    <property type="match status" value="1"/>
</dbReference>
<evidence type="ECO:0000313" key="4">
    <source>
        <dbReference type="EMBL" id="QBD76899.1"/>
    </source>
</evidence>
<evidence type="ECO:0000313" key="5">
    <source>
        <dbReference type="Proteomes" id="UP000290365"/>
    </source>
</evidence>
<sequence length="93" mass="10381">MTGLSRGRQLMSVHTCTTIIEILHKKVGIPIDILDSEKRSWDELGVDSLGITEVCASLEHSQGIHISHEQALQTKNIDDFITLVNTLSKREVE</sequence>
<dbReference type="EMBL" id="CP035758">
    <property type="protein sequence ID" value="QBD76899.1"/>
    <property type="molecule type" value="Genomic_DNA"/>
</dbReference>